<organism evidence="2 3">
    <name type="scientific">Caerostris extrusa</name>
    <name type="common">Bark spider</name>
    <name type="synonym">Caerostris bankana</name>
    <dbReference type="NCBI Taxonomy" id="172846"/>
    <lineage>
        <taxon>Eukaryota</taxon>
        <taxon>Metazoa</taxon>
        <taxon>Ecdysozoa</taxon>
        <taxon>Arthropoda</taxon>
        <taxon>Chelicerata</taxon>
        <taxon>Arachnida</taxon>
        <taxon>Araneae</taxon>
        <taxon>Araneomorphae</taxon>
        <taxon>Entelegynae</taxon>
        <taxon>Araneoidea</taxon>
        <taxon>Araneidae</taxon>
        <taxon>Caerostris</taxon>
    </lineage>
</organism>
<feature type="region of interest" description="Disordered" evidence="1">
    <location>
        <begin position="1"/>
        <end position="24"/>
    </location>
</feature>
<dbReference type="AlphaFoldDB" id="A0AAV4XE51"/>
<reference evidence="2 3" key="1">
    <citation type="submission" date="2021-06" db="EMBL/GenBank/DDBJ databases">
        <title>Caerostris extrusa draft genome.</title>
        <authorList>
            <person name="Kono N."/>
            <person name="Arakawa K."/>
        </authorList>
    </citation>
    <scope>NUCLEOTIDE SEQUENCE [LARGE SCALE GENOMIC DNA]</scope>
</reference>
<dbReference type="EMBL" id="BPLR01000087">
    <property type="protein sequence ID" value="GIY92059.1"/>
    <property type="molecule type" value="Genomic_DNA"/>
</dbReference>
<accession>A0AAV4XE51</accession>
<comment type="caution">
    <text evidence="2">The sequence shown here is derived from an EMBL/GenBank/DDBJ whole genome shotgun (WGS) entry which is preliminary data.</text>
</comment>
<name>A0AAV4XE51_CAEEX</name>
<proteinExistence type="predicted"/>
<dbReference type="Proteomes" id="UP001054945">
    <property type="component" value="Unassembled WGS sequence"/>
</dbReference>
<evidence type="ECO:0000313" key="3">
    <source>
        <dbReference type="Proteomes" id="UP001054945"/>
    </source>
</evidence>
<gene>
    <name evidence="2" type="ORF">CEXT_46071</name>
</gene>
<keyword evidence="3" id="KW-1185">Reference proteome</keyword>
<protein>
    <submittedName>
        <fullName evidence="2">Uncharacterized protein</fullName>
    </submittedName>
</protein>
<evidence type="ECO:0000256" key="1">
    <source>
        <dbReference type="SAM" id="MobiDB-lite"/>
    </source>
</evidence>
<evidence type="ECO:0000313" key="2">
    <source>
        <dbReference type="EMBL" id="GIY92059.1"/>
    </source>
</evidence>
<sequence>MDGPMDSGLSLVSQISSERRRSSSHKLSHISLIPFLDGYRFLLVREVCPVRKAGAPSTPFNVVELFSGRRPTTTPRQNRGVIVAKDPSARPLPLFSLK</sequence>